<feature type="region of interest" description="Disordered" evidence="1">
    <location>
        <begin position="255"/>
        <end position="293"/>
    </location>
</feature>
<organism evidence="2 3">
    <name type="scientific">Desmophyllum pertusum</name>
    <dbReference type="NCBI Taxonomy" id="174260"/>
    <lineage>
        <taxon>Eukaryota</taxon>
        <taxon>Metazoa</taxon>
        <taxon>Cnidaria</taxon>
        <taxon>Anthozoa</taxon>
        <taxon>Hexacorallia</taxon>
        <taxon>Scleractinia</taxon>
        <taxon>Caryophylliina</taxon>
        <taxon>Caryophylliidae</taxon>
        <taxon>Desmophyllum</taxon>
    </lineage>
</organism>
<evidence type="ECO:0000256" key="1">
    <source>
        <dbReference type="SAM" id="MobiDB-lite"/>
    </source>
</evidence>
<dbReference type="AlphaFoldDB" id="A0A9X0D2K9"/>
<gene>
    <name evidence="2" type="ORF">OS493_021232</name>
</gene>
<keyword evidence="3" id="KW-1185">Reference proteome</keyword>
<reference evidence="2" key="1">
    <citation type="submission" date="2023-01" db="EMBL/GenBank/DDBJ databases">
        <title>Genome assembly of the deep-sea coral Lophelia pertusa.</title>
        <authorList>
            <person name="Herrera S."/>
            <person name="Cordes E."/>
        </authorList>
    </citation>
    <scope>NUCLEOTIDE SEQUENCE</scope>
    <source>
        <strain evidence="2">USNM1676648</strain>
        <tissue evidence="2">Polyp</tissue>
    </source>
</reference>
<name>A0A9X0D2K9_9CNID</name>
<feature type="compositionally biased region" description="Polar residues" evidence="1">
    <location>
        <begin position="278"/>
        <end position="287"/>
    </location>
</feature>
<protein>
    <submittedName>
        <fullName evidence="2">Uncharacterized protein</fullName>
    </submittedName>
</protein>
<feature type="region of interest" description="Disordered" evidence="1">
    <location>
        <begin position="357"/>
        <end position="399"/>
    </location>
</feature>
<proteinExistence type="predicted"/>
<accession>A0A9X0D2K9</accession>
<dbReference type="EMBL" id="MU825886">
    <property type="protein sequence ID" value="KAJ7384600.1"/>
    <property type="molecule type" value="Genomic_DNA"/>
</dbReference>
<dbReference type="Proteomes" id="UP001163046">
    <property type="component" value="Unassembled WGS sequence"/>
</dbReference>
<evidence type="ECO:0000313" key="2">
    <source>
        <dbReference type="EMBL" id="KAJ7384600.1"/>
    </source>
</evidence>
<dbReference type="OrthoDB" id="5974546at2759"/>
<comment type="caution">
    <text evidence="2">The sequence shown here is derived from an EMBL/GenBank/DDBJ whole genome shotgun (WGS) entry which is preliminary data.</text>
</comment>
<evidence type="ECO:0000313" key="3">
    <source>
        <dbReference type="Proteomes" id="UP001163046"/>
    </source>
</evidence>
<sequence length="576" mass="64720">MSDDKYKRKFEQQYGRRTIRFHNIPEKIAKEPSSVLQQENNDIVDAVRKEYQDLPQYQPVSGQLHTKKSHYVQRHWYKSPDSYETDSLEEFPASENDSLYLAETEVPELSGRGFPIDSARPLNVPTIDRGVYSGGRLSVLQIESASSSLCVKGRCNCSIHRTEAEKMNTRRGGTRLNHERLTWGDIALNGVNIGNLARGNEWDASCSDMLRLATPSAEISGPLTADNMREQNLSPLRRADLEKWLHDVRESRKTSDKVYDQTLESPDAEIEKPRKDFSSTQEKQSVSSRRRMRAPLQESLQLLKKLQLVSDDNLCVAQTSVHRGGRASCLNTVRAPSSLCLCAGNCNAHCLNEGTSDQSIEPANPIEDETETESTEIPRSDQQLDSSRTERIAKGGRKSSLNHIRASSGMCIHGPSCRVHCQKMGLVDSITESGIQNERSEKITCTLQERYQQEMHSELKELRGASVFGEAQESLEYNTFNDQGISNCTLEKSDFVKAECNASELRGASSFGDSRSARKQQIIDLNTRGASSFAAEPQNQLRQVNDRHNNTLNHWATLEVPAALHLWMKVLRAHLA</sequence>